<comment type="caution">
    <text evidence="7">The sequence shown here is derived from an EMBL/GenBank/DDBJ whole genome shotgun (WGS) entry which is preliminary data.</text>
</comment>
<sequence length="1446" mass="157823">MHESTWKLGVDVGGSSEAASNFFALNKISPCRNIHGYWLRYIRWTKANKIDGILYNSATGDSYRSKVLSTPENHAKGVLAAITQLKLQVPTGTALDLSLHHGSTVATNALLEGSGARVALIVTQGYRDILVLRRSQVPGGLGAWVVYPKQRPLASLELTVEVPGRIGINGSEVRPFDDGIFRQRIQLLKNKGVEAITVSFINSFANNSHEIAASQILQEEFPCLPISLSSTILPELGEYERTLTTVVSAMVRPKVEKYLDSLQNDLKDMDIRILRSDGGLTSPSLAKEYSCNLLYSGPAGGVAGVAGIIAQKTSYKNLLTFDMVGFYGFLRGLTVNLSVLREELRQVGEILKNQATPLIISPDVCLIQNVGAGGGSLAHVPEVTKALRVGPESAGAVPGPAAYSKGGVKATVTDANAVLGYLPPALLGGTFKLDFEASRRAVQVIAEGVGLTLYEAAEGILKLANEKMYGALKSVSVERGHDPREYSLVAFGGAGPLHACSLARLCQSYPAIIPPSPGVLCAFGDAITSLRHEIGRTYICKLVDVTASEIIDTCKHLANQASEVLEEQGVIPSKQRHTFEADMRYSGQALSLPVGFTLEALEKDGLDVLERSFTALHHSLFTYSLDIRVEIINLRSRVEEVSEDVILKELPKAEKDGIPFSEALIGRTEIYWNGTTYTDVPIWERTGLRNGDHIAGPAIITEMDSNTIVMPDHRAEVDRFGNILLWPTNSSGAQPEAEDNQKIVTELVEAALANARLEMDALILRSALSPAMREQLDYFPMISAGSGPNDGKMVVGQFGSYIQHFLKIWTGTIEEGDVFLTNDPYDVQGGISHLNDMLVMLPVYHNGKRVAWTANQGHFTDVGGQSPGSLPINGRTIFEDGIQIPLSKLYDGGSSTRRWLYAEIPARPTSRARTFTRSSLPAASRARGASIYPLSFPHRLILPSRRVSEMCTRFGTEAFETALDDLLNRNKIAFAQLLKTSIPAKRMTFSDWMDDDGTGMGPWKVSCSMWKEPLEDGSGERLVYDFDGTDPQAESSVNWLVSPTTWKMRSSAYLIKALDPSITLNDGAYDLMDVRIPLGTLLNPVRPAALSCRTHLLGRTLDLILGLIGQRQPRFMTAAGFSDSPHFFYSGWRSDGTWFQLYQIGYGGVPGRPVGDGLDGHSMFPSMKTVPNEFLELYFPLRIEHYATIPDSGGAGVHRGGNGVRIDYCFLRAGEISLHDDRWLTKPWGVNGGEPGARSSKTLVRASDGARIPLPSKADFIAVSEGDILEWCTWGGGGYGAPHARPAEIVAREVREGLVSRDGALLYGVALTDELEVEPAGTATLRVEMASRKAAEGREEGAFEINRGGTLAEMFERYWPPPLDFRAVERYVDQQRDWNISPRYRQGASKKIERSSVQITSATRGLDRAKGIEWEAYAECEGAARSGGTKTLSKMNLNRPRLGPRG</sequence>
<feature type="domain" description="Hydantoinase A/oxoprolinase" evidence="3">
    <location>
        <begin position="241"/>
        <end position="533"/>
    </location>
</feature>
<dbReference type="Pfam" id="PF19278">
    <property type="entry name" value="Hydant_A_C"/>
    <property type="match status" value="1"/>
</dbReference>
<evidence type="ECO:0000256" key="2">
    <source>
        <dbReference type="SAM" id="MobiDB-lite"/>
    </source>
</evidence>
<keyword evidence="8" id="KW-1185">Reference proteome</keyword>
<dbReference type="PANTHER" id="PTHR11365:SF23">
    <property type="entry name" value="HYPOTHETICAL 5-OXOPROLINASE (EUROFUNG)-RELATED"/>
    <property type="match status" value="1"/>
</dbReference>
<name>A0A8H6Y1R6_9AGAR</name>
<accession>A0A8H6Y1R6</accession>
<dbReference type="Pfam" id="PF01968">
    <property type="entry name" value="Hydantoinase_A"/>
    <property type="match status" value="1"/>
</dbReference>
<dbReference type="EMBL" id="JACAZI010000010">
    <property type="protein sequence ID" value="KAF7350406.1"/>
    <property type="molecule type" value="Genomic_DNA"/>
</dbReference>
<dbReference type="Proteomes" id="UP000620124">
    <property type="component" value="Unassembled WGS sequence"/>
</dbReference>
<feature type="region of interest" description="Disordered" evidence="2">
    <location>
        <begin position="1423"/>
        <end position="1446"/>
    </location>
</feature>
<reference evidence="7" key="1">
    <citation type="submission" date="2020-05" db="EMBL/GenBank/DDBJ databases">
        <title>Mycena genomes resolve the evolution of fungal bioluminescence.</title>
        <authorList>
            <person name="Tsai I.J."/>
        </authorList>
    </citation>
    <scope>NUCLEOTIDE SEQUENCE</scope>
    <source>
        <strain evidence="7">CCC161011</strain>
    </source>
</reference>
<evidence type="ECO:0000256" key="1">
    <source>
        <dbReference type="ARBA" id="ARBA00010403"/>
    </source>
</evidence>
<dbReference type="PANTHER" id="PTHR11365">
    <property type="entry name" value="5-OXOPROLINASE RELATED"/>
    <property type="match status" value="1"/>
</dbReference>
<evidence type="ECO:0000259" key="5">
    <source>
        <dbReference type="Pfam" id="PF05378"/>
    </source>
</evidence>
<evidence type="ECO:0000313" key="7">
    <source>
        <dbReference type="EMBL" id="KAF7350406.1"/>
    </source>
</evidence>
<dbReference type="OrthoDB" id="3643at2759"/>
<dbReference type="InterPro" id="IPR045079">
    <property type="entry name" value="Oxoprolinase-like"/>
</dbReference>
<evidence type="ECO:0000313" key="8">
    <source>
        <dbReference type="Proteomes" id="UP000620124"/>
    </source>
</evidence>
<dbReference type="InterPro" id="IPR008040">
    <property type="entry name" value="Hydant_A_N"/>
</dbReference>
<feature type="domain" description="Acetophenone carboxylase-like C-terminal" evidence="6">
    <location>
        <begin position="547"/>
        <end position="715"/>
    </location>
</feature>
<dbReference type="GO" id="GO:0017168">
    <property type="term" value="F:5-oxoprolinase (ATP-hydrolyzing) activity"/>
    <property type="evidence" value="ECO:0007669"/>
    <property type="project" value="TreeGrafter"/>
</dbReference>
<dbReference type="InterPro" id="IPR049517">
    <property type="entry name" value="ACX-like_C"/>
</dbReference>
<gene>
    <name evidence="7" type="ORF">MVEN_01345400</name>
</gene>
<organism evidence="7 8">
    <name type="scientific">Mycena venus</name>
    <dbReference type="NCBI Taxonomy" id="2733690"/>
    <lineage>
        <taxon>Eukaryota</taxon>
        <taxon>Fungi</taxon>
        <taxon>Dikarya</taxon>
        <taxon>Basidiomycota</taxon>
        <taxon>Agaricomycotina</taxon>
        <taxon>Agaricomycetes</taxon>
        <taxon>Agaricomycetidae</taxon>
        <taxon>Agaricales</taxon>
        <taxon>Marasmiineae</taxon>
        <taxon>Mycenaceae</taxon>
        <taxon>Mycena</taxon>
    </lineage>
</organism>
<comment type="similarity">
    <text evidence="1">Belongs to the oxoprolinase family.</text>
</comment>
<dbReference type="Pfam" id="PF05378">
    <property type="entry name" value="Hydant_A_N"/>
    <property type="match status" value="1"/>
</dbReference>
<evidence type="ECO:0000259" key="6">
    <source>
        <dbReference type="Pfam" id="PF19278"/>
    </source>
</evidence>
<dbReference type="Pfam" id="PF02538">
    <property type="entry name" value="Hydantoinase_B"/>
    <property type="match status" value="1"/>
</dbReference>
<proteinExistence type="inferred from homology"/>
<feature type="domain" description="Hydantoinase/oxoprolinase N-terminal" evidence="5">
    <location>
        <begin position="50"/>
        <end position="220"/>
    </location>
</feature>
<evidence type="ECO:0000259" key="4">
    <source>
        <dbReference type="Pfam" id="PF02538"/>
    </source>
</evidence>
<dbReference type="GO" id="GO:0006749">
    <property type="term" value="P:glutathione metabolic process"/>
    <property type="evidence" value="ECO:0007669"/>
    <property type="project" value="TreeGrafter"/>
</dbReference>
<feature type="domain" description="Hydantoinase B/oxoprolinase" evidence="4">
    <location>
        <begin position="743"/>
        <end position="1282"/>
    </location>
</feature>
<dbReference type="InterPro" id="IPR003692">
    <property type="entry name" value="Hydantoinase_B"/>
</dbReference>
<evidence type="ECO:0000259" key="3">
    <source>
        <dbReference type="Pfam" id="PF01968"/>
    </source>
</evidence>
<dbReference type="InterPro" id="IPR002821">
    <property type="entry name" value="Hydantoinase_A"/>
</dbReference>
<dbReference type="GO" id="GO:0005829">
    <property type="term" value="C:cytosol"/>
    <property type="evidence" value="ECO:0007669"/>
    <property type="project" value="TreeGrafter"/>
</dbReference>
<protein>
    <submittedName>
        <fullName evidence="7">Uncharacterized protein</fullName>
    </submittedName>
</protein>